<name>A0AC34QKX9_9BILA</name>
<organism evidence="1 2">
    <name type="scientific">Panagrolaimus sp. JU765</name>
    <dbReference type="NCBI Taxonomy" id="591449"/>
    <lineage>
        <taxon>Eukaryota</taxon>
        <taxon>Metazoa</taxon>
        <taxon>Ecdysozoa</taxon>
        <taxon>Nematoda</taxon>
        <taxon>Chromadorea</taxon>
        <taxon>Rhabditida</taxon>
        <taxon>Tylenchina</taxon>
        <taxon>Panagrolaimomorpha</taxon>
        <taxon>Panagrolaimoidea</taxon>
        <taxon>Panagrolaimidae</taxon>
        <taxon>Panagrolaimus</taxon>
    </lineage>
</organism>
<proteinExistence type="predicted"/>
<sequence length="532" mass="58595">ALPSGQPVLGCARPTCFGWNADGFPAGSASTFYRVNRKPDGFFRKSSESPRAIPSKDATNFQPQLAQCASTFDSEQCPSDSQWVGGFGPLLNATNLPLAVQCCEYKPLSLSEDRGVAVVNAGQIVIGGEVLNGQRQYAFDYISDVIKHTSEDGKISYDVSIRRLPCLPYPPEFSIEVEESVKDEVLKRFSKTSRVQNRTLEKSVGVKKSKIHQAPTFNVADNEIINAGSQLASNSIQGSPPVQTGQVIEGPFVAENDAIIEEANAVPPGEQAIQGLELPEGQVPPNVVNPPADAGAGSSGYYPVNTGGSGGGWSSWLECGFFCFSSDTLVKLSTGDMKRMDELEIEDWILSADPDKMVYSRVESWIHKMPKTMAEFIKFTLENGKTLKITGKHFIFRGDCSNVGSNVSFEYANSDMVYADEIEQNHCLFVHENGQLIETRIHKIEHVKEQGIYAPMTSNTNIIVNDIHASCFNIIKNKEMQDSFSQHFSWWKNSFIGQLFGGEMIEEEFSEIELIPGMQTLVSLLMHIVPKF</sequence>
<reference evidence="2" key="1">
    <citation type="submission" date="2022-11" db="UniProtKB">
        <authorList>
            <consortium name="WormBaseParasite"/>
        </authorList>
    </citation>
    <scope>IDENTIFICATION</scope>
</reference>
<evidence type="ECO:0000313" key="2">
    <source>
        <dbReference type="WBParaSite" id="JU765_v2.g17365.t1"/>
    </source>
</evidence>
<dbReference type="Proteomes" id="UP000887576">
    <property type="component" value="Unplaced"/>
</dbReference>
<protein>
    <submittedName>
        <fullName evidence="2">Uncharacterized protein</fullName>
    </submittedName>
</protein>
<dbReference type="WBParaSite" id="JU765_v2.g17365.t1">
    <property type="protein sequence ID" value="JU765_v2.g17365.t1"/>
    <property type="gene ID" value="JU765_v2.g17365"/>
</dbReference>
<accession>A0AC34QKX9</accession>
<evidence type="ECO:0000313" key="1">
    <source>
        <dbReference type="Proteomes" id="UP000887576"/>
    </source>
</evidence>